<dbReference type="InterPro" id="IPR018912">
    <property type="entry name" value="DUF2478"/>
</dbReference>
<proteinExistence type="predicted"/>
<evidence type="ECO:0000313" key="2">
    <source>
        <dbReference type="Proteomes" id="UP000588017"/>
    </source>
</evidence>
<organism evidence="1 2">
    <name type="scientific">Chelatococcus composti</name>
    <dbReference type="NCBI Taxonomy" id="1743235"/>
    <lineage>
        <taxon>Bacteria</taxon>
        <taxon>Pseudomonadati</taxon>
        <taxon>Pseudomonadota</taxon>
        <taxon>Alphaproteobacteria</taxon>
        <taxon>Hyphomicrobiales</taxon>
        <taxon>Chelatococcaceae</taxon>
        <taxon>Chelatococcus</taxon>
    </lineage>
</organism>
<evidence type="ECO:0000313" key="1">
    <source>
        <dbReference type="EMBL" id="MBB6168244.1"/>
    </source>
</evidence>
<comment type="caution">
    <text evidence="1">The sequence shown here is derived from an EMBL/GenBank/DDBJ whole genome shotgun (WGS) entry which is preliminary data.</text>
</comment>
<dbReference type="Proteomes" id="UP000588017">
    <property type="component" value="Unassembled WGS sequence"/>
</dbReference>
<dbReference type="AlphaFoldDB" id="A0A841KBI0"/>
<protein>
    <recommendedName>
        <fullName evidence="3">3-dehydroquinate dehydratase</fullName>
    </recommendedName>
</protein>
<keyword evidence="2" id="KW-1185">Reference proteome</keyword>
<reference evidence="1 2" key="1">
    <citation type="submission" date="2020-08" db="EMBL/GenBank/DDBJ databases">
        <title>Genomic Encyclopedia of Type Strains, Phase IV (KMG-IV): sequencing the most valuable type-strain genomes for metagenomic binning, comparative biology and taxonomic classification.</title>
        <authorList>
            <person name="Goeker M."/>
        </authorList>
    </citation>
    <scope>NUCLEOTIDE SEQUENCE [LARGE SCALE GENOMIC DNA]</scope>
    <source>
        <strain evidence="1 2">DSM 101465</strain>
    </source>
</reference>
<dbReference type="Pfam" id="PF10649">
    <property type="entry name" value="DUF2478"/>
    <property type="match status" value="1"/>
</dbReference>
<evidence type="ECO:0008006" key="3">
    <source>
        <dbReference type="Google" id="ProtNLM"/>
    </source>
</evidence>
<gene>
    <name evidence="1" type="ORF">HNQ73_001874</name>
</gene>
<dbReference type="EMBL" id="JACHEH010000004">
    <property type="protein sequence ID" value="MBB6168244.1"/>
    <property type="molecule type" value="Genomic_DNA"/>
</dbReference>
<name>A0A841KBI0_9HYPH</name>
<dbReference type="RefSeq" id="WP_183334554.1">
    <property type="nucleotide sequence ID" value="NZ_BMHX01000004.1"/>
</dbReference>
<sequence length="181" mass="18859">MQSAIGVVVYQSQHLVDGLLVELSRRLRRRDLRLAGLVQHNEDDACTICGDMALEDLATGQRILISEQRGPGAGGCRLDPQGLAMSAGLAAASIGADDVDLVILNKFGKAEAEGGGLRDEFALAVGRGLPTLTAVGEALLPAWRAFAGDAWQRLEPTLGALEAWCVAQVAGRAGAGEKVSS</sequence>
<accession>A0A841KBI0</accession>